<dbReference type="Pfam" id="PF08155">
    <property type="entry name" value="NOGCT"/>
    <property type="match status" value="1"/>
</dbReference>
<organism evidence="4 5">
    <name type="scientific">Pteropus alecto</name>
    <name type="common">Black flying fox</name>
    <dbReference type="NCBI Taxonomy" id="9402"/>
    <lineage>
        <taxon>Eukaryota</taxon>
        <taxon>Metazoa</taxon>
        <taxon>Chordata</taxon>
        <taxon>Craniata</taxon>
        <taxon>Vertebrata</taxon>
        <taxon>Euteleostomi</taxon>
        <taxon>Mammalia</taxon>
        <taxon>Eutheria</taxon>
        <taxon>Laurasiatheria</taxon>
        <taxon>Chiroptera</taxon>
        <taxon>Yinpterochiroptera</taxon>
        <taxon>Pteropodoidea</taxon>
        <taxon>Pteropodidae</taxon>
        <taxon>Pteropodinae</taxon>
        <taxon>Pteropus</taxon>
    </lineage>
</organism>
<dbReference type="InParanoid" id="L5K785"/>
<feature type="region of interest" description="Disordered" evidence="2">
    <location>
        <begin position="151"/>
        <end position="171"/>
    </location>
</feature>
<dbReference type="InterPro" id="IPR012973">
    <property type="entry name" value="NOG_C"/>
</dbReference>
<feature type="domain" description="NOG C-terminal" evidence="3">
    <location>
        <begin position="88"/>
        <end position="139"/>
    </location>
</feature>
<feature type="region of interest" description="Disordered" evidence="2">
    <location>
        <begin position="268"/>
        <end position="312"/>
    </location>
</feature>
<sequence>MDLQAEGFPVVETSTLTEEGVIKVKTEACDRLLAHRVETKMKGNKVNEVLNRLHLAVPNKRDDKERPPFIPEGVVARRKRMETGEPRRKRERDIELELGDDYVLDLQKYWDILNLSEKHDKIPEIWEGHNVADFIDPDIMQKLEELEKEEELRAAAGEYDSEPESDDDEMGEIRQLAKEIREKKKLKILQSKEKDTQGPRMPRTAKKASFAPLGESPDLSLCGLMRTQGTRSELRRIQDEVCAALHVQRKALEDEMRSLGVAVGGDENARLSRSVTRKRKREDSVPPPSVARSRSCSRTPRDVSGLRDAKDSKLPSSVRSTLLELFGQIEREFENLYIENLELRREIETLNERLAAEGQAVDGAELSKGQLKTKGEGLAGGLHGEEPGWEEELGVRRRTRCTGFHDATESMAQARVYTGEPGAARPGAPRQWHCLPV</sequence>
<evidence type="ECO:0000313" key="4">
    <source>
        <dbReference type="EMBL" id="ELK06646.1"/>
    </source>
</evidence>
<evidence type="ECO:0000313" key="5">
    <source>
        <dbReference type="Proteomes" id="UP000010552"/>
    </source>
</evidence>
<dbReference type="PANTHER" id="PTHR45759">
    <property type="entry name" value="NUCLEOLAR GTP-BINDING PROTEIN 1"/>
    <property type="match status" value="1"/>
</dbReference>
<reference evidence="5" key="1">
    <citation type="journal article" date="2013" name="Science">
        <title>Comparative analysis of bat genomes provides insight into the evolution of flight and immunity.</title>
        <authorList>
            <person name="Zhang G."/>
            <person name="Cowled C."/>
            <person name="Shi Z."/>
            <person name="Huang Z."/>
            <person name="Bishop-Lilly K.A."/>
            <person name="Fang X."/>
            <person name="Wynne J.W."/>
            <person name="Xiong Z."/>
            <person name="Baker M.L."/>
            <person name="Zhao W."/>
            <person name="Tachedjian M."/>
            <person name="Zhu Y."/>
            <person name="Zhou P."/>
            <person name="Jiang X."/>
            <person name="Ng J."/>
            <person name="Yang L."/>
            <person name="Wu L."/>
            <person name="Xiao J."/>
            <person name="Feng Y."/>
            <person name="Chen Y."/>
            <person name="Sun X."/>
            <person name="Zhang Y."/>
            <person name="Marsh G.A."/>
            <person name="Crameri G."/>
            <person name="Broder C.C."/>
            <person name="Frey K.G."/>
            <person name="Wang L.F."/>
            <person name="Wang J."/>
        </authorList>
    </citation>
    <scope>NUCLEOTIDE SEQUENCE [LARGE SCALE GENOMIC DNA]</scope>
</reference>
<feature type="compositionally biased region" description="Acidic residues" evidence="2">
    <location>
        <begin position="159"/>
        <end position="170"/>
    </location>
</feature>
<dbReference type="EMBL" id="KB031026">
    <property type="protein sequence ID" value="ELK06646.1"/>
    <property type="molecule type" value="Genomic_DNA"/>
</dbReference>
<dbReference type="STRING" id="9402.L5K785"/>
<dbReference type="Proteomes" id="UP000010552">
    <property type="component" value="Unassembled WGS sequence"/>
</dbReference>
<feature type="compositionally biased region" description="Basic and acidic residues" evidence="2">
    <location>
        <begin position="299"/>
        <end position="312"/>
    </location>
</feature>
<evidence type="ECO:0000256" key="1">
    <source>
        <dbReference type="SAM" id="Coils"/>
    </source>
</evidence>
<dbReference type="eggNOG" id="KOG0300">
    <property type="taxonomic scope" value="Eukaryota"/>
</dbReference>
<protein>
    <submittedName>
        <fullName evidence="4">Nucleolar GTP-binding protein 1</fullName>
    </submittedName>
</protein>
<evidence type="ECO:0000256" key="2">
    <source>
        <dbReference type="SAM" id="MobiDB-lite"/>
    </source>
</evidence>
<keyword evidence="5" id="KW-1185">Reference proteome</keyword>
<feature type="region of interest" description="Disordered" evidence="2">
    <location>
        <begin position="187"/>
        <end position="212"/>
    </location>
</feature>
<gene>
    <name evidence="4" type="ORF">PAL_GLEAN10001641</name>
</gene>
<feature type="coiled-coil region" evidence="1">
    <location>
        <begin position="333"/>
        <end position="360"/>
    </location>
</feature>
<name>L5K785_PTEAL</name>
<dbReference type="AlphaFoldDB" id="L5K785"/>
<accession>L5K785</accession>
<proteinExistence type="predicted"/>
<evidence type="ECO:0000259" key="3">
    <source>
        <dbReference type="Pfam" id="PF08155"/>
    </source>
</evidence>
<keyword evidence="1" id="KW-0175">Coiled coil</keyword>